<dbReference type="Gene3D" id="1.20.120.570">
    <property type="entry name" value="YkyA-like"/>
    <property type="match status" value="1"/>
</dbReference>
<evidence type="ECO:0000313" key="3">
    <source>
        <dbReference type="Proteomes" id="UP000247922"/>
    </source>
</evidence>
<dbReference type="SUPFAM" id="SSF140423">
    <property type="entry name" value="MW0975(SA0943)-like"/>
    <property type="match status" value="1"/>
</dbReference>
<comment type="caution">
    <text evidence="2">The sequence shown here is derived from an EMBL/GenBank/DDBJ whole genome shotgun (WGS) entry which is preliminary data.</text>
</comment>
<dbReference type="AlphaFoldDB" id="A0A2V3WFV6"/>
<name>A0A2V3WFV6_9BACI</name>
<dbReference type="PROSITE" id="PS51257">
    <property type="entry name" value="PROKAR_LIPOPROTEIN"/>
    <property type="match status" value="1"/>
</dbReference>
<evidence type="ECO:0000256" key="1">
    <source>
        <dbReference type="SAM" id="SignalP"/>
    </source>
</evidence>
<dbReference type="InterPro" id="IPR036785">
    <property type="entry name" value="YkyA-like_sf"/>
</dbReference>
<keyword evidence="2" id="KW-0449">Lipoprotein</keyword>
<evidence type="ECO:0000313" key="2">
    <source>
        <dbReference type="EMBL" id="PXW92639.1"/>
    </source>
</evidence>
<dbReference type="Pfam" id="PF10368">
    <property type="entry name" value="YkyA"/>
    <property type="match status" value="1"/>
</dbReference>
<dbReference type="EMBL" id="QJJR01000002">
    <property type="protein sequence ID" value="PXW92639.1"/>
    <property type="molecule type" value="Genomic_DNA"/>
</dbReference>
<feature type="chain" id="PRO_5039705411" evidence="1">
    <location>
        <begin position="19"/>
        <end position="216"/>
    </location>
</feature>
<keyword evidence="1" id="KW-0732">Signal</keyword>
<reference evidence="2 3" key="1">
    <citation type="submission" date="2018-05" db="EMBL/GenBank/DDBJ databases">
        <title>Genomic Encyclopedia of Type Strains, Phase IV (KMG-IV): sequencing the most valuable type-strain genomes for metagenomic binning, comparative biology and taxonomic classification.</title>
        <authorList>
            <person name="Goeker M."/>
        </authorList>
    </citation>
    <scope>NUCLEOTIDE SEQUENCE [LARGE SCALE GENOMIC DNA]</scope>
    <source>
        <strain evidence="2 3">DSM 22440</strain>
    </source>
</reference>
<protein>
    <submittedName>
        <fullName evidence="2">Putative cell-wall binding lipoprotein</fullName>
    </submittedName>
</protein>
<organism evidence="2 3">
    <name type="scientific">Streptohalobacillus salinus</name>
    <dbReference type="NCBI Taxonomy" id="621096"/>
    <lineage>
        <taxon>Bacteria</taxon>
        <taxon>Bacillati</taxon>
        <taxon>Bacillota</taxon>
        <taxon>Bacilli</taxon>
        <taxon>Bacillales</taxon>
        <taxon>Bacillaceae</taxon>
        <taxon>Streptohalobacillus</taxon>
    </lineage>
</organism>
<dbReference type="OrthoDB" id="2576511at2"/>
<sequence>MRLKFLAVLLLSSMFLFACSGENTQEDMYEHMEESVQLETEFVEQQQSIKTLEEEEQAIYQEIKDLGIDQYEEITALADEAIASIESRRELTETERESIEASKEEFDNIIPLIDDLEDETLQTRANEMVDAMENRYNAFIALNDAYQTSLDYDSELYQLLKDEELEEEAFTEQVEKVNAQYQVVIEENQAFNDATDQFNEAKRAFYDASDLNISYE</sequence>
<accession>A0A2V3WFV6</accession>
<dbReference type="RefSeq" id="WP_110250514.1">
    <property type="nucleotide sequence ID" value="NZ_QJJR01000002.1"/>
</dbReference>
<keyword evidence="3" id="KW-1185">Reference proteome</keyword>
<dbReference type="InterPro" id="IPR019454">
    <property type="entry name" value="Lipoprot_YkyA-like"/>
</dbReference>
<proteinExistence type="predicted"/>
<feature type="signal peptide" evidence="1">
    <location>
        <begin position="1"/>
        <end position="18"/>
    </location>
</feature>
<dbReference type="Proteomes" id="UP000247922">
    <property type="component" value="Unassembled WGS sequence"/>
</dbReference>
<gene>
    <name evidence="2" type="ORF">DES38_102223</name>
</gene>